<name>A0A5B7GKV5_PORTR</name>
<evidence type="ECO:0000313" key="3">
    <source>
        <dbReference type="Proteomes" id="UP000324222"/>
    </source>
</evidence>
<comment type="caution">
    <text evidence="2">The sequence shown here is derived from an EMBL/GenBank/DDBJ whole genome shotgun (WGS) entry which is preliminary data.</text>
</comment>
<dbReference type="AlphaFoldDB" id="A0A5B7GKV5"/>
<proteinExistence type="predicted"/>
<accession>A0A5B7GKV5</accession>
<feature type="compositionally biased region" description="Polar residues" evidence="1">
    <location>
        <begin position="23"/>
        <end position="39"/>
    </location>
</feature>
<reference evidence="2 3" key="1">
    <citation type="submission" date="2019-05" db="EMBL/GenBank/DDBJ databases">
        <title>Another draft genome of Portunus trituberculatus and its Hox gene families provides insights of decapod evolution.</title>
        <authorList>
            <person name="Jeong J.-H."/>
            <person name="Song I."/>
            <person name="Kim S."/>
            <person name="Choi T."/>
            <person name="Kim D."/>
            <person name="Ryu S."/>
            <person name="Kim W."/>
        </authorList>
    </citation>
    <scope>NUCLEOTIDE SEQUENCE [LARGE SCALE GENOMIC DNA]</scope>
    <source>
        <tissue evidence="2">Muscle</tissue>
    </source>
</reference>
<feature type="region of interest" description="Disordered" evidence="1">
    <location>
        <begin position="1"/>
        <end position="54"/>
    </location>
</feature>
<protein>
    <submittedName>
        <fullName evidence="2">Uncharacterized protein</fullName>
    </submittedName>
</protein>
<evidence type="ECO:0000313" key="2">
    <source>
        <dbReference type="EMBL" id="MPC58169.1"/>
    </source>
</evidence>
<organism evidence="2 3">
    <name type="scientific">Portunus trituberculatus</name>
    <name type="common">Swimming crab</name>
    <name type="synonym">Neptunus trituberculatus</name>
    <dbReference type="NCBI Taxonomy" id="210409"/>
    <lineage>
        <taxon>Eukaryota</taxon>
        <taxon>Metazoa</taxon>
        <taxon>Ecdysozoa</taxon>
        <taxon>Arthropoda</taxon>
        <taxon>Crustacea</taxon>
        <taxon>Multicrustacea</taxon>
        <taxon>Malacostraca</taxon>
        <taxon>Eumalacostraca</taxon>
        <taxon>Eucarida</taxon>
        <taxon>Decapoda</taxon>
        <taxon>Pleocyemata</taxon>
        <taxon>Brachyura</taxon>
        <taxon>Eubrachyura</taxon>
        <taxon>Portunoidea</taxon>
        <taxon>Portunidae</taxon>
        <taxon>Portuninae</taxon>
        <taxon>Portunus</taxon>
    </lineage>
</organism>
<gene>
    <name evidence="2" type="ORF">E2C01_052164</name>
</gene>
<sequence>MDRGQGRRSQQVASASLWRAAPSSRSRGNPLNLPNSSPAGGSAANKRHRRSDLKRCLTTKVEADASLCMRRGALLLLLH</sequence>
<dbReference type="Proteomes" id="UP000324222">
    <property type="component" value="Unassembled WGS sequence"/>
</dbReference>
<evidence type="ECO:0000256" key="1">
    <source>
        <dbReference type="SAM" id="MobiDB-lite"/>
    </source>
</evidence>
<keyword evidence="3" id="KW-1185">Reference proteome</keyword>
<dbReference type="EMBL" id="VSRR010015434">
    <property type="protein sequence ID" value="MPC58169.1"/>
    <property type="molecule type" value="Genomic_DNA"/>
</dbReference>